<evidence type="ECO:0000256" key="7">
    <source>
        <dbReference type="ARBA" id="ARBA00023136"/>
    </source>
</evidence>
<evidence type="ECO:0000256" key="1">
    <source>
        <dbReference type="ARBA" id="ARBA00004370"/>
    </source>
</evidence>
<feature type="compositionally biased region" description="Polar residues" evidence="9">
    <location>
        <begin position="1"/>
        <end position="14"/>
    </location>
</feature>
<comment type="subcellular location">
    <subcellularLocation>
        <location evidence="1">Membrane</location>
    </subcellularLocation>
</comment>
<dbReference type="PROSITE" id="PS51779">
    <property type="entry name" value="POTRA"/>
    <property type="match status" value="1"/>
</dbReference>
<dbReference type="InterPro" id="IPR026579">
    <property type="entry name" value="FtsQ"/>
</dbReference>
<evidence type="ECO:0000313" key="13">
    <source>
        <dbReference type="Proteomes" id="UP000698963"/>
    </source>
</evidence>
<organism evidence="12 13">
    <name type="scientific">Mailhella massiliensis</name>
    <dbReference type="NCBI Taxonomy" id="1903261"/>
    <lineage>
        <taxon>Bacteria</taxon>
        <taxon>Pseudomonadati</taxon>
        <taxon>Thermodesulfobacteriota</taxon>
        <taxon>Desulfovibrionia</taxon>
        <taxon>Desulfovibrionales</taxon>
        <taxon>Desulfovibrionaceae</taxon>
        <taxon>Mailhella</taxon>
    </lineage>
</organism>
<evidence type="ECO:0000313" key="12">
    <source>
        <dbReference type="EMBL" id="HJD96265.1"/>
    </source>
</evidence>
<dbReference type="Pfam" id="PF03799">
    <property type="entry name" value="FtsQ_DivIB_C"/>
    <property type="match status" value="1"/>
</dbReference>
<evidence type="ECO:0000256" key="9">
    <source>
        <dbReference type="SAM" id="MobiDB-lite"/>
    </source>
</evidence>
<feature type="domain" description="POTRA" evidence="11">
    <location>
        <begin position="99"/>
        <end position="167"/>
    </location>
</feature>
<accession>A0A921AUR6</accession>
<evidence type="ECO:0000256" key="5">
    <source>
        <dbReference type="ARBA" id="ARBA00022692"/>
    </source>
</evidence>
<evidence type="ECO:0000256" key="3">
    <source>
        <dbReference type="ARBA" id="ARBA00022519"/>
    </source>
</evidence>
<evidence type="ECO:0000256" key="2">
    <source>
        <dbReference type="ARBA" id="ARBA00022475"/>
    </source>
</evidence>
<evidence type="ECO:0000256" key="10">
    <source>
        <dbReference type="SAM" id="Phobius"/>
    </source>
</evidence>
<sequence>MSLLNRQSRRNTYAQRKKSAAEPSSRQRRSSANRRKTKEAPKKTRRSPKLHLPSVHVSAKGFLRLVRWSVLLAVAALFLYGAAVGLVKAWNFCTTSAYFTIEKVSVEGNKQIKTADILEECGIRKGENSLLVNVHEAEQKLVSNPWIEHVSIKRELPGSFHITIKERVPLFCARKDNTLYYINAEGRLIAPVTTENFRSLPVLEIGPGGEDALPMVAQFVEEFRHAGFPFDISQISWIRLSAGGGFELYWETRRLRLSIGVENWKDNLKRIASVVTDIEKRKETVMVTSIRAADGQVWMTKSGS</sequence>
<dbReference type="Proteomes" id="UP000698963">
    <property type="component" value="Unassembled WGS sequence"/>
</dbReference>
<dbReference type="RefSeq" id="WP_304120465.1">
    <property type="nucleotide sequence ID" value="NZ_DYZA01000024.1"/>
</dbReference>
<dbReference type="InterPro" id="IPR034746">
    <property type="entry name" value="POTRA"/>
</dbReference>
<dbReference type="Pfam" id="PF08478">
    <property type="entry name" value="POTRA_1"/>
    <property type="match status" value="1"/>
</dbReference>
<keyword evidence="5 10" id="KW-0812">Transmembrane</keyword>
<evidence type="ECO:0000256" key="8">
    <source>
        <dbReference type="ARBA" id="ARBA00023306"/>
    </source>
</evidence>
<reference evidence="12" key="2">
    <citation type="submission" date="2021-09" db="EMBL/GenBank/DDBJ databases">
        <authorList>
            <person name="Gilroy R."/>
        </authorList>
    </citation>
    <scope>NUCLEOTIDE SEQUENCE</scope>
    <source>
        <strain evidence="12">ChiGjej2B2-19336</strain>
    </source>
</reference>
<feature type="region of interest" description="Disordered" evidence="9">
    <location>
        <begin position="1"/>
        <end position="51"/>
    </location>
</feature>
<comment type="caution">
    <text evidence="12">The sequence shown here is derived from an EMBL/GenBank/DDBJ whole genome shotgun (WGS) entry which is preliminary data.</text>
</comment>
<dbReference type="Gene3D" id="3.10.20.310">
    <property type="entry name" value="membrane protein fhac"/>
    <property type="match status" value="1"/>
</dbReference>
<dbReference type="InterPro" id="IPR013685">
    <property type="entry name" value="POTRA_FtsQ_type"/>
</dbReference>
<name>A0A921AUR6_9BACT</name>
<evidence type="ECO:0000256" key="6">
    <source>
        <dbReference type="ARBA" id="ARBA00022989"/>
    </source>
</evidence>
<proteinExistence type="predicted"/>
<dbReference type="PANTHER" id="PTHR35851">
    <property type="entry name" value="CELL DIVISION PROTEIN FTSQ"/>
    <property type="match status" value="1"/>
</dbReference>
<feature type="compositionally biased region" description="Basic residues" evidence="9">
    <location>
        <begin position="26"/>
        <end position="49"/>
    </location>
</feature>
<evidence type="ECO:0000259" key="11">
    <source>
        <dbReference type="PROSITE" id="PS51779"/>
    </source>
</evidence>
<keyword evidence="4" id="KW-0132">Cell division</keyword>
<reference evidence="12" key="1">
    <citation type="journal article" date="2021" name="PeerJ">
        <title>Extensive microbial diversity within the chicken gut microbiome revealed by metagenomics and culture.</title>
        <authorList>
            <person name="Gilroy R."/>
            <person name="Ravi A."/>
            <person name="Getino M."/>
            <person name="Pursley I."/>
            <person name="Horton D.L."/>
            <person name="Alikhan N.F."/>
            <person name="Baker D."/>
            <person name="Gharbi K."/>
            <person name="Hall N."/>
            <person name="Watson M."/>
            <person name="Adriaenssens E.M."/>
            <person name="Foster-Nyarko E."/>
            <person name="Jarju S."/>
            <person name="Secka A."/>
            <person name="Antonio M."/>
            <person name="Oren A."/>
            <person name="Chaudhuri R.R."/>
            <person name="La Ragione R."/>
            <person name="Hildebrand F."/>
            <person name="Pallen M.J."/>
        </authorList>
    </citation>
    <scope>NUCLEOTIDE SEQUENCE</scope>
    <source>
        <strain evidence="12">ChiGjej2B2-19336</strain>
    </source>
</reference>
<keyword evidence="3" id="KW-0997">Cell inner membrane</keyword>
<keyword evidence="2" id="KW-1003">Cell membrane</keyword>
<dbReference type="PANTHER" id="PTHR35851:SF1">
    <property type="entry name" value="CELL DIVISION PROTEIN FTSQ"/>
    <property type="match status" value="1"/>
</dbReference>
<gene>
    <name evidence="12" type="ORF">K8W16_01275</name>
</gene>
<dbReference type="AlphaFoldDB" id="A0A921AUR6"/>
<dbReference type="GO" id="GO:0016020">
    <property type="term" value="C:membrane"/>
    <property type="evidence" value="ECO:0007669"/>
    <property type="project" value="UniProtKB-SubCell"/>
</dbReference>
<keyword evidence="8" id="KW-0131">Cell cycle</keyword>
<evidence type="ECO:0000256" key="4">
    <source>
        <dbReference type="ARBA" id="ARBA00022618"/>
    </source>
</evidence>
<dbReference type="EMBL" id="DYZA01000024">
    <property type="protein sequence ID" value="HJD96265.1"/>
    <property type="molecule type" value="Genomic_DNA"/>
</dbReference>
<protein>
    <submittedName>
        <fullName evidence="12">FtsQ-type POTRA domain-containing protein</fullName>
    </submittedName>
</protein>
<keyword evidence="7 10" id="KW-0472">Membrane</keyword>
<dbReference type="InterPro" id="IPR005548">
    <property type="entry name" value="Cell_div_FtsQ/DivIB_C"/>
</dbReference>
<dbReference type="GO" id="GO:0090529">
    <property type="term" value="P:cell septum assembly"/>
    <property type="evidence" value="ECO:0007669"/>
    <property type="project" value="InterPro"/>
</dbReference>
<keyword evidence="6 10" id="KW-1133">Transmembrane helix</keyword>
<feature type="transmembrane region" description="Helical" evidence="10">
    <location>
        <begin position="70"/>
        <end position="90"/>
    </location>
</feature>